<dbReference type="EMBL" id="JAZGQO010000008">
    <property type="protein sequence ID" value="KAK6178951.1"/>
    <property type="molecule type" value="Genomic_DNA"/>
</dbReference>
<feature type="signal peptide" evidence="2">
    <location>
        <begin position="1"/>
        <end position="17"/>
    </location>
</feature>
<protein>
    <recommendedName>
        <fullName evidence="3">Apple domain-containing protein</fullName>
    </recommendedName>
</protein>
<evidence type="ECO:0000256" key="2">
    <source>
        <dbReference type="SAM" id="SignalP"/>
    </source>
</evidence>
<sequence length="350" mass="39063">MFLALFVCFVFLESVRCEICAYNFDANRGNSERNTNNAYHKETFINKFSCGKYCTDHAECMGFNTYVQKSGTTCAFFNTFGTTAEMIDSKSVSYFERSCPGMFHVNSMQYYKDRKYLVLNGDDLVSTHKVTEISASVGVDATSEGTYSTEKYYDGWPRKIIPQASLNLHSLPGSPTLLFSGEKYKCFKRYSNNPYLEYCKESGSYSLMGDVIGTSGKPLDAAMADYMDSDAIYALSNDIVFYVKKSSPLNDPAVVYTAMEKNHLRDGNTPWSNLPDGLTALALVDTSTALVFVGKQYHIYDTSKKAVVKSGYMCVPDGGCPKRFKQPKPMPKETVKETTSGTDKEAAKRI</sequence>
<accession>A0AAN8JIS2</accession>
<feature type="chain" id="PRO_5042991136" description="Apple domain-containing protein" evidence="2">
    <location>
        <begin position="18"/>
        <end position="350"/>
    </location>
</feature>
<feature type="domain" description="Apple" evidence="3">
    <location>
        <begin position="20"/>
        <end position="99"/>
    </location>
</feature>
<feature type="compositionally biased region" description="Basic and acidic residues" evidence="1">
    <location>
        <begin position="330"/>
        <end position="350"/>
    </location>
</feature>
<evidence type="ECO:0000256" key="1">
    <source>
        <dbReference type="SAM" id="MobiDB-lite"/>
    </source>
</evidence>
<name>A0AAN8JIS2_PATCE</name>
<feature type="region of interest" description="Disordered" evidence="1">
    <location>
        <begin position="322"/>
        <end position="350"/>
    </location>
</feature>
<comment type="caution">
    <text evidence="4">The sequence shown here is derived from an EMBL/GenBank/DDBJ whole genome shotgun (WGS) entry which is preliminary data.</text>
</comment>
<organism evidence="4 5">
    <name type="scientific">Patella caerulea</name>
    <name type="common">Rayed Mediterranean limpet</name>
    <dbReference type="NCBI Taxonomy" id="87958"/>
    <lineage>
        <taxon>Eukaryota</taxon>
        <taxon>Metazoa</taxon>
        <taxon>Spiralia</taxon>
        <taxon>Lophotrochozoa</taxon>
        <taxon>Mollusca</taxon>
        <taxon>Gastropoda</taxon>
        <taxon>Patellogastropoda</taxon>
        <taxon>Patelloidea</taxon>
        <taxon>Patellidae</taxon>
        <taxon>Patella</taxon>
    </lineage>
</organism>
<reference evidence="4 5" key="1">
    <citation type="submission" date="2024-01" db="EMBL/GenBank/DDBJ databases">
        <title>The genome of the rayed Mediterranean limpet Patella caerulea (Linnaeus, 1758).</title>
        <authorList>
            <person name="Anh-Thu Weber A."/>
            <person name="Halstead-Nussloch G."/>
        </authorList>
    </citation>
    <scope>NUCLEOTIDE SEQUENCE [LARGE SCALE GENOMIC DNA]</scope>
    <source>
        <strain evidence="4">AATW-2023a</strain>
        <tissue evidence="4">Whole specimen</tissue>
    </source>
</reference>
<evidence type="ECO:0000313" key="5">
    <source>
        <dbReference type="Proteomes" id="UP001347796"/>
    </source>
</evidence>
<dbReference type="AlphaFoldDB" id="A0AAN8JIS2"/>
<proteinExistence type="predicted"/>
<dbReference type="PROSITE" id="PS50948">
    <property type="entry name" value="PAN"/>
    <property type="match status" value="1"/>
</dbReference>
<evidence type="ECO:0000259" key="3">
    <source>
        <dbReference type="PROSITE" id="PS50948"/>
    </source>
</evidence>
<dbReference type="Proteomes" id="UP001347796">
    <property type="component" value="Unassembled WGS sequence"/>
</dbReference>
<dbReference type="InterPro" id="IPR003609">
    <property type="entry name" value="Pan_app"/>
</dbReference>
<gene>
    <name evidence="4" type="ORF">SNE40_011421</name>
</gene>
<evidence type="ECO:0000313" key="4">
    <source>
        <dbReference type="EMBL" id="KAK6178951.1"/>
    </source>
</evidence>
<keyword evidence="5" id="KW-1185">Reference proteome</keyword>
<keyword evidence="2" id="KW-0732">Signal</keyword>